<accession>A0ABS1BGP6</accession>
<proteinExistence type="predicted"/>
<dbReference type="RefSeq" id="WP_200584750.1">
    <property type="nucleotide sequence ID" value="NZ_JAEHFY010000004.1"/>
</dbReference>
<name>A0ABS1BGP6_9SPHI</name>
<evidence type="ECO:0000313" key="1">
    <source>
        <dbReference type="EMBL" id="MBK0381966.1"/>
    </source>
</evidence>
<reference evidence="1 2" key="1">
    <citation type="submission" date="2020-12" db="EMBL/GenBank/DDBJ databases">
        <title>Bacterial novel species Pedobacter sp. SD-b isolated from soil.</title>
        <authorList>
            <person name="Jung H.-Y."/>
        </authorList>
    </citation>
    <scope>NUCLEOTIDE SEQUENCE [LARGE SCALE GENOMIC DNA]</scope>
    <source>
        <strain evidence="1 2">SD-b</strain>
    </source>
</reference>
<dbReference type="EMBL" id="JAEHFY010000004">
    <property type="protein sequence ID" value="MBK0381966.1"/>
    <property type="molecule type" value="Genomic_DNA"/>
</dbReference>
<organism evidence="1 2">
    <name type="scientific">Pedobacter segetis</name>
    <dbReference type="NCBI Taxonomy" id="2793069"/>
    <lineage>
        <taxon>Bacteria</taxon>
        <taxon>Pseudomonadati</taxon>
        <taxon>Bacteroidota</taxon>
        <taxon>Sphingobacteriia</taxon>
        <taxon>Sphingobacteriales</taxon>
        <taxon>Sphingobacteriaceae</taxon>
        <taxon>Pedobacter</taxon>
    </lineage>
</organism>
<keyword evidence="2" id="KW-1185">Reference proteome</keyword>
<protein>
    <recommendedName>
        <fullName evidence="3">ParE toxin of type II toxin-antitoxin system, parDE</fullName>
    </recommendedName>
</protein>
<comment type="caution">
    <text evidence="1">The sequence shown here is derived from an EMBL/GenBank/DDBJ whole genome shotgun (WGS) entry which is preliminary data.</text>
</comment>
<evidence type="ECO:0000313" key="2">
    <source>
        <dbReference type="Proteomes" id="UP000660024"/>
    </source>
</evidence>
<gene>
    <name evidence="1" type="ORF">I5M32_03255</name>
</gene>
<dbReference type="Proteomes" id="UP000660024">
    <property type="component" value="Unassembled WGS sequence"/>
</dbReference>
<sequence length="94" mass="11254">MKIIFSQNSLLDAKEAKAWYNKQKENLGEKFQSEIKSTVYKISKSHRNYQIRYENIRMANLNVFPFAIHFKVDEKNSTILIISIFHFRKEPNWG</sequence>
<dbReference type="Gene3D" id="3.30.2310.20">
    <property type="entry name" value="RelE-like"/>
    <property type="match status" value="1"/>
</dbReference>
<evidence type="ECO:0008006" key="3">
    <source>
        <dbReference type="Google" id="ProtNLM"/>
    </source>
</evidence>
<dbReference type="InterPro" id="IPR035093">
    <property type="entry name" value="RelE/ParE_toxin_dom_sf"/>
</dbReference>